<evidence type="ECO:0000313" key="6">
    <source>
        <dbReference type="Proteomes" id="UP000225608"/>
    </source>
</evidence>
<dbReference type="RefSeq" id="WP_055251381.1">
    <property type="nucleotide sequence ID" value="NZ_CABIXX010000012.1"/>
</dbReference>
<dbReference type="Proteomes" id="UP000095454">
    <property type="component" value="Unassembled WGS sequence"/>
</dbReference>
<dbReference type="Pfam" id="PF00550">
    <property type="entry name" value="PP-binding"/>
    <property type="match status" value="1"/>
</dbReference>
<evidence type="ECO:0000259" key="1">
    <source>
        <dbReference type="PROSITE" id="PS50075"/>
    </source>
</evidence>
<dbReference type="SUPFAM" id="SSF47336">
    <property type="entry name" value="ACP-like"/>
    <property type="match status" value="1"/>
</dbReference>
<gene>
    <name evidence="2" type="ORF">CSV91_00990</name>
    <name evidence="3" type="ORF">ERS852514_00897</name>
    <name evidence="4" type="ORF">PMW86_07605</name>
</gene>
<dbReference type="Gene3D" id="1.10.1200.10">
    <property type="entry name" value="ACP-like"/>
    <property type="match status" value="1"/>
</dbReference>
<reference evidence="4" key="3">
    <citation type="submission" date="2023-01" db="EMBL/GenBank/DDBJ databases">
        <title>Human gut microbiome strain richness.</title>
        <authorList>
            <person name="Chen-Liaw A."/>
        </authorList>
    </citation>
    <scope>NUCLEOTIDE SEQUENCE</scope>
    <source>
        <strain evidence="4">D54st1_D6_D54t1_190329</strain>
    </source>
</reference>
<dbReference type="InterPro" id="IPR009081">
    <property type="entry name" value="PP-bd_ACP"/>
</dbReference>
<evidence type="ECO:0000313" key="5">
    <source>
        <dbReference type="Proteomes" id="UP000095454"/>
    </source>
</evidence>
<evidence type="ECO:0000313" key="3">
    <source>
        <dbReference type="EMBL" id="CUP04378.1"/>
    </source>
</evidence>
<dbReference type="PROSITE" id="PS50075">
    <property type="entry name" value="CARRIER"/>
    <property type="match status" value="1"/>
</dbReference>
<dbReference type="Proteomes" id="UP000225608">
    <property type="component" value="Chromosome"/>
</dbReference>
<sequence length="77" mass="8698">MNEELTQQICDFAKSAYNYDGDVTPETTFETLGKGSMKMIALTSMIENELDAEVPVREVMVMKTIGELIERTAEEME</sequence>
<name>A0A174K3H4_9ACTN</name>
<organism evidence="3 5">
    <name type="scientific">Collinsella aerofaciens</name>
    <dbReference type="NCBI Taxonomy" id="74426"/>
    <lineage>
        <taxon>Bacteria</taxon>
        <taxon>Bacillati</taxon>
        <taxon>Actinomycetota</taxon>
        <taxon>Coriobacteriia</taxon>
        <taxon>Coriobacteriales</taxon>
        <taxon>Coriobacteriaceae</taxon>
        <taxon>Collinsella</taxon>
    </lineage>
</organism>
<reference evidence="2 6" key="2">
    <citation type="submission" date="2017-10" db="EMBL/GenBank/DDBJ databases">
        <title>Complete genome sequence of Collinsella aerofaciens isolated from the gut of a healthy adult Indian.</title>
        <authorList>
            <person name="Bag S."/>
            <person name="Ghosh T.S."/>
            <person name="Das B."/>
        </authorList>
    </citation>
    <scope>NUCLEOTIDE SEQUENCE [LARGE SCALE GENOMIC DNA]</scope>
    <source>
        <strain evidence="2">Indica</strain>
        <strain evidence="6">indica</strain>
    </source>
</reference>
<accession>A0A174K3H4</accession>
<proteinExistence type="predicted"/>
<dbReference type="InterPro" id="IPR036736">
    <property type="entry name" value="ACP-like_sf"/>
</dbReference>
<protein>
    <submittedName>
        <fullName evidence="4">Acyl carrier protein</fullName>
    </submittedName>
    <submittedName>
        <fullName evidence="3">Phosphopantetheine attachment site</fullName>
    </submittedName>
</protein>
<evidence type="ECO:0000313" key="4">
    <source>
        <dbReference type="EMBL" id="MDB1839452.1"/>
    </source>
</evidence>
<feature type="domain" description="Carrier" evidence="1">
    <location>
        <begin position="1"/>
        <end position="76"/>
    </location>
</feature>
<dbReference type="AlphaFoldDB" id="A0A174K3H4"/>
<reference evidence="3 5" key="1">
    <citation type="submission" date="2015-09" db="EMBL/GenBank/DDBJ databases">
        <authorList>
            <consortium name="Pathogen Informatics"/>
        </authorList>
    </citation>
    <scope>NUCLEOTIDE SEQUENCE [LARGE SCALE GENOMIC DNA]</scope>
    <source>
        <strain evidence="3 5">2789STDY5834902</strain>
    </source>
</reference>
<dbReference type="KEGG" id="caer:CSV91_00990"/>
<dbReference type="EMBL" id="CZAQ01000012">
    <property type="protein sequence ID" value="CUP04378.1"/>
    <property type="molecule type" value="Genomic_DNA"/>
</dbReference>
<dbReference type="Proteomes" id="UP001212741">
    <property type="component" value="Unassembled WGS sequence"/>
</dbReference>
<dbReference type="EMBL" id="JAQLEC010000029">
    <property type="protein sequence ID" value="MDB1839452.1"/>
    <property type="molecule type" value="Genomic_DNA"/>
</dbReference>
<evidence type="ECO:0000313" key="2">
    <source>
        <dbReference type="EMBL" id="ATP53235.1"/>
    </source>
</evidence>
<dbReference type="EMBL" id="CP024160">
    <property type="protein sequence ID" value="ATP53235.1"/>
    <property type="molecule type" value="Genomic_DNA"/>
</dbReference>